<keyword evidence="3" id="KW-1185">Reference proteome</keyword>
<proteinExistence type="predicted"/>
<feature type="signal peptide" evidence="1">
    <location>
        <begin position="1"/>
        <end position="15"/>
    </location>
</feature>
<dbReference type="InParanoid" id="A0A0D0AEW4"/>
<accession>A0A0D0AEW4</accession>
<evidence type="ECO:0000313" key="2">
    <source>
        <dbReference type="EMBL" id="KIK40241.1"/>
    </source>
</evidence>
<reference evidence="2 3" key="1">
    <citation type="submission" date="2014-04" db="EMBL/GenBank/DDBJ databases">
        <authorList>
            <consortium name="DOE Joint Genome Institute"/>
            <person name="Kuo A."/>
            <person name="Ruytinx J."/>
            <person name="Rineau F."/>
            <person name="Colpaert J."/>
            <person name="Kohler A."/>
            <person name="Nagy L.G."/>
            <person name="Floudas D."/>
            <person name="Copeland A."/>
            <person name="Barry K.W."/>
            <person name="Cichocki N."/>
            <person name="Veneault-Fourrey C."/>
            <person name="LaButti K."/>
            <person name="Lindquist E.A."/>
            <person name="Lipzen A."/>
            <person name="Lundell T."/>
            <person name="Morin E."/>
            <person name="Murat C."/>
            <person name="Sun H."/>
            <person name="Tunlid A."/>
            <person name="Henrissat B."/>
            <person name="Grigoriev I.V."/>
            <person name="Hibbett D.S."/>
            <person name="Martin F."/>
            <person name="Nordberg H.P."/>
            <person name="Cantor M.N."/>
            <person name="Hua S.X."/>
        </authorList>
    </citation>
    <scope>NUCLEOTIDE SEQUENCE [LARGE SCALE GENOMIC DNA]</scope>
    <source>
        <strain evidence="2 3">UH-Slu-Lm8-n1</strain>
    </source>
</reference>
<dbReference type="AlphaFoldDB" id="A0A0D0AEW4"/>
<dbReference type="HOGENOM" id="CLU_1603828_0_0_1"/>
<sequence>MEMLYLFLLILGSNIVPVPVEERLETRWYQLFFVWFSSYMNLLAYVSSDSLFCTATYFRRCFSSSCYWRQTWRRRDRVVQIYRLISQNSLWSLRISIMISPFSFSASTDSRANSDRSPCSRSLDSFSIRNERLLCSDISRHMSGYGRLGTSRPSTQFCIVVVVDHG</sequence>
<feature type="chain" id="PRO_5012565398" evidence="1">
    <location>
        <begin position="16"/>
        <end position="166"/>
    </location>
</feature>
<dbReference type="Proteomes" id="UP000054485">
    <property type="component" value="Unassembled WGS sequence"/>
</dbReference>
<protein>
    <submittedName>
        <fullName evidence="2">Uncharacterized protein</fullName>
    </submittedName>
</protein>
<name>A0A0D0AEW4_9AGAM</name>
<keyword evidence="1" id="KW-0732">Signal</keyword>
<reference evidence="3" key="2">
    <citation type="submission" date="2015-01" db="EMBL/GenBank/DDBJ databases">
        <title>Evolutionary Origins and Diversification of the Mycorrhizal Mutualists.</title>
        <authorList>
            <consortium name="DOE Joint Genome Institute"/>
            <consortium name="Mycorrhizal Genomics Consortium"/>
            <person name="Kohler A."/>
            <person name="Kuo A."/>
            <person name="Nagy L.G."/>
            <person name="Floudas D."/>
            <person name="Copeland A."/>
            <person name="Barry K.W."/>
            <person name="Cichocki N."/>
            <person name="Veneault-Fourrey C."/>
            <person name="LaButti K."/>
            <person name="Lindquist E.A."/>
            <person name="Lipzen A."/>
            <person name="Lundell T."/>
            <person name="Morin E."/>
            <person name="Murat C."/>
            <person name="Riley R."/>
            <person name="Ohm R."/>
            <person name="Sun H."/>
            <person name="Tunlid A."/>
            <person name="Henrissat B."/>
            <person name="Grigoriev I.V."/>
            <person name="Hibbett D.S."/>
            <person name="Martin F."/>
        </authorList>
    </citation>
    <scope>NUCLEOTIDE SEQUENCE [LARGE SCALE GENOMIC DNA]</scope>
    <source>
        <strain evidence="3">UH-Slu-Lm8-n1</strain>
    </source>
</reference>
<gene>
    <name evidence="2" type="ORF">CY34DRAFT_277284</name>
</gene>
<dbReference type="EMBL" id="KN835310">
    <property type="protein sequence ID" value="KIK40241.1"/>
    <property type="molecule type" value="Genomic_DNA"/>
</dbReference>
<evidence type="ECO:0000256" key="1">
    <source>
        <dbReference type="SAM" id="SignalP"/>
    </source>
</evidence>
<evidence type="ECO:0000313" key="3">
    <source>
        <dbReference type="Proteomes" id="UP000054485"/>
    </source>
</evidence>
<organism evidence="2 3">
    <name type="scientific">Suillus luteus UH-Slu-Lm8-n1</name>
    <dbReference type="NCBI Taxonomy" id="930992"/>
    <lineage>
        <taxon>Eukaryota</taxon>
        <taxon>Fungi</taxon>
        <taxon>Dikarya</taxon>
        <taxon>Basidiomycota</taxon>
        <taxon>Agaricomycotina</taxon>
        <taxon>Agaricomycetes</taxon>
        <taxon>Agaricomycetidae</taxon>
        <taxon>Boletales</taxon>
        <taxon>Suillineae</taxon>
        <taxon>Suillaceae</taxon>
        <taxon>Suillus</taxon>
    </lineage>
</organism>